<comment type="caution">
    <text evidence="2">The sequence shown here is derived from an EMBL/GenBank/DDBJ whole genome shotgun (WGS) entry which is preliminary data.</text>
</comment>
<organism evidence="2 3">
    <name type="scientific">Herbidospora solisilvae</name>
    <dbReference type="NCBI Taxonomy" id="2696284"/>
    <lineage>
        <taxon>Bacteria</taxon>
        <taxon>Bacillati</taxon>
        <taxon>Actinomycetota</taxon>
        <taxon>Actinomycetes</taxon>
        <taxon>Streptosporangiales</taxon>
        <taxon>Streptosporangiaceae</taxon>
        <taxon>Herbidospora</taxon>
    </lineage>
</organism>
<keyword evidence="3" id="KW-1185">Reference proteome</keyword>
<dbReference type="EMBL" id="WXEW01000004">
    <property type="protein sequence ID" value="NAS23074.1"/>
    <property type="molecule type" value="Genomic_DNA"/>
</dbReference>
<proteinExistence type="predicted"/>
<feature type="domain" description="NAD-dependent epimerase/dehydratase" evidence="1">
    <location>
        <begin position="5"/>
        <end position="202"/>
    </location>
</feature>
<evidence type="ECO:0000313" key="3">
    <source>
        <dbReference type="Proteomes" id="UP000479526"/>
    </source>
</evidence>
<name>A0A7C9N3C0_9ACTN</name>
<reference evidence="2 3" key="1">
    <citation type="submission" date="2020-01" db="EMBL/GenBank/DDBJ databases">
        <title>Herbidospora sp. NEAU-GS84 nov., a novel actinomycete isolated from soil.</title>
        <authorList>
            <person name="Han L."/>
        </authorList>
    </citation>
    <scope>NUCLEOTIDE SEQUENCE [LARGE SCALE GENOMIC DNA]</scope>
    <source>
        <strain evidence="2 3">NEAU-GS84</strain>
    </source>
</reference>
<dbReference type="InterPro" id="IPR001509">
    <property type="entry name" value="Epimerase_deHydtase"/>
</dbReference>
<dbReference type="Gene3D" id="3.40.50.720">
    <property type="entry name" value="NAD(P)-binding Rossmann-like Domain"/>
    <property type="match status" value="1"/>
</dbReference>
<dbReference type="SUPFAM" id="SSF51735">
    <property type="entry name" value="NAD(P)-binding Rossmann-fold domains"/>
    <property type="match status" value="1"/>
</dbReference>
<evidence type="ECO:0000313" key="2">
    <source>
        <dbReference type="EMBL" id="NAS23074.1"/>
    </source>
</evidence>
<sequence length="298" mass="32085">MRHVVIGAGQVGGQLAGLLLAEGHQVVQVSRSGSGAPGAVKVAASAADADALLRACEGADVIYNCVNPPYHRWPADWPPMHAAMLRAARETGAVLVILGNLYAYGPVTGPMTEDLPLAATHVKGRVRARMWEQALAAGIRTTEVRGSDYFGPGSTGEAYLTMQVIRPAAENRPVVVLSDPDVPHSWTYLPDVARALLIAGADERAWGRPWHVPTTEALTFRQVAERTAALAGARRPRVVRVPKAVFHAMGWGSPKMRELRETLYQFEAPFLLDSGDFQKTFGMTPTPIDEALVASIPR</sequence>
<dbReference type="RefSeq" id="WP_161480387.1">
    <property type="nucleotide sequence ID" value="NZ_WXEW01000004.1"/>
</dbReference>
<accession>A0A7C9N3C0</accession>
<dbReference type="AlphaFoldDB" id="A0A7C9N3C0"/>
<dbReference type="InterPro" id="IPR036291">
    <property type="entry name" value="NAD(P)-bd_dom_sf"/>
</dbReference>
<evidence type="ECO:0000259" key="1">
    <source>
        <dbReference type="Pfam" id="PF01370"/>
    </source>
</evidence>
<dbReference type="Proteomes" id="UP000479526">
    <property type="component" value="Unassembled WGS sequence"/>
</dbReference>
<gene>
    <name evidence="2" type="ORF">GT755_15410</name>
</gene>
<protein>
    <submittedName>
        <fullName evidence="2">NAD-dependent epimerase/dehydratase family protein</fullName>
    </submittedName>
</protein>
<dbReference type="Pfam" id="PF01370">
    <property type="entry name" value="Epimerase"/>
    <property type="match status" value="1"/>
</dbReference>